<keyword evidence="1" id="KW-1133">Transmembrane helix</keyword>
<evidence type="ECO:0000313" key="2">
    <source>
        <dbReference type="EMBL" id="MQQ49885.1"/>
    </source>
</evidence>
<sequence>MFKLSDKVRVVFALLGVSSLLVSMYLIPFIKTENKFWEILLFILGVLLIGITLLSHKKIKFWK</sequence>
<evidence type="ECO:0000313" key="3">
    <source>
        <dbReference type="Proteomes" id="UP000466247"/>
    </source>
</evidence>
<dbReference type="EMBL" id="WIKC01000002">
    <property type="protein sequence ID" value="MQQ49885.1"/>
    <property type="molecule type" value="Genomic_DNA"/>
</dbReference>
<reference evidence="2 3" key="1">
    <citation type="submission" date="2019-10" db="EMBL/GenBank/DDBJ databases">
        <title>Streptococcus mitis of the oral and urogenital tracts.</title>
        <authorList>
            <person name="Price T."/>
            <person name="Mores C.R."/>
            <person name="Putonti C."/>
            <person name="Wolfe A.J."/>
        </authorList>
    </citation>
    <scope>NUCLEOTIDE SEQUENCE [LARGE SCALE GENOMIC DNA]</scope>
    <source>
        <strain evidence="2 3">SM09</strain>
    </source>
</reference>
<protein>
    <submittedName>
        <fullName evidence="2">Uncharacterized protein</fullName>
    </submittedName>
</protein>
<gene>
    <name evidence="2" type="ORF">GEZ71_02135</name>
</gene>
<dbReference type="AlphaFoldDB" id="A0A7X1RI90"/>
<feature type="transmembrane region" description="Helical" evidence="1">
    <location>
        <begin position="12"/>
        <end position="30"/>
    </location>
</feature>
<feature type="transmembrane region" description="Helical" evidence="1">
    <location>
        <begin position="36"/>
        <end position="54"/>
    </location>
</feature>
<accession>A0A7X1RI90</accession>
<dbReference type="Proteomes" id="UP000466247">
    <property type="component" value="Unassembled WGS sequence"/>
</dbReference>
<proteinExistence type="predicted"/>
<evidence type="ECO:0000256" key="1">
    <source>
        <dbReference type="SAM" id="Phobius"/>
    </source>
</evidence>
<name>A0A7X1RI90_STRMT</name>
<keyword evidence="1" id="KW-0812">Transmembrane</keyword>
<organism evidence="2 3">
    <name type="scientific">Streptococcus mitis</name>
    <dbReference type="NCBI Taxonomy" id="28037"/>
    <lineage>
        <taxon>Bacteria</taxon>
        <taxon>Bacillati</taxon>
        <taxon>Bacillota</taxon>
        <taxon>Bacilli</taxon>
        <taxon>Lactobacillales</taxon>
        <taxon>Streptococcaceae</taxon>
        <taxon>Streptococcus</taxon>
        <taxon>Streptococcus mitis group</taxon>
    </lineage>
</organism>
<comment type="caution">
    <text evidence="2">The sequence shown here is derived from an EMBL/GenBank/DDBJ whole genome shotgun (WGS) entry which is preliminary data.</text>
</comment>
<keyword evidence="1" id="KW-0472">Membrane</keyword>